<dbReference type="InterPro" id="IPR058581">
    <property type="entry name" value="TM_HPP"/>
</dbReference>
<evidence type="ECO:0000259" key="3">
    <source>
        <dbReference type="Pfam" id="PF04982"/>
    </source>
</evidence>
<keyword evidence="2" id="KW-0472">Membrane</keyword>
<reference evidence="4 5" key="1">
    <citation type="journal article" date="2024" name="Commun. Biol.">
        <title>Comparative genomic analysis of thermophilic fungi reveals convergent evolutionary adaptations and gene losses.</title>
        <authorList>
            <person name="Steindorff A.S."/>
            <person name="Aguilar-Pontes M.V."/>
            <person name="Robinson A.J."/>
            <person name="Andreopoulos B."/>
            <person name="LaButti K."/>
            <person name="Kuo A."/>
            <person name="Mondo S."/>
            <person name="Riley R."/>
            <person name="Otillar R."/>
            <person name="Haridas S."/>
            <person name="Lipzen A."/>
            <person name="Grimwood J."/>
            <person name="Schmutz J."/>
            <person name="Clum A."/>
            <person name="Reid I.D."/>
            <person name="Moisan M.C."/>
            <person name="Butler G."/>
            <person name="Nguyen T.T.M."/>
            <person name="Dewar K."/>
            <person name="Conant G."/>
            <person name="Drula E."/>
            <person name="Henrissat B."/>
            <person name="Hansel C."/>
            <person name="Singer S."/>
            <person name="Hutchinson M.I."/>
            <person name="de Vries R.P."/>
            <person name="Natvig D.O."/>
            <person name="Powell A.J."/>
            <person name="Tsang A."/>
            <person name="Grigoriev I.V."/>
        </authorList>
    </citation>
    <scope>NUCLEOTIDE SEQUENCE [LARGE SCALE GENOMIC DNA]</scope>
    <source>
        <strain evidence="4 5">ATCC 24622</strain>
    </source>
</reference>
<dbReference type="Pfam" id="PF04982">
    <property type="entry name" value="TM_HPP"/>
    <property type="match status" value="1"/>
</dbReference>
<evidence type="ECO:0000313" key="5">
    <source>
        <dbReference type="Proteomes" id="UP001586593"/>
    </source>
</evidence>
<keyword evidence="2" id="KW-0812">Transmembrane</keyword>
<dbReference type="InterPro" id="IPR007065">
    <property type="entry name" value="HPP"/>
</dbReference>
<feature type="domain" description="HPP transmembrane region" evidence="3">
    <location>
        <begin position="57"/>
        <end position="228"/>
    </location>
</feature>
<feature type="transmembrane region" description="Helical" evidence="2">
    <location>
        <begin position="158"/>
        <end position="178"/>
    </location>
</feature>
<dbReference type="Proteomes" id="UP001586593">
    <property type="component" value="Unassembled WGS sequence"/>
</dbReference>
<protein>
    <recommendedName>
        <fullName evidence="3">HPP transmembrane region domain-containing protein</fullName>
    </recommendedName>
</protein>
<evidence type="ECO:0000256" key="1">
    <source>
        <dbReference type="SAM" id="MobiDB-lite"/>
    </source>
</evidence>
<feature type="transmembrane region" description="Helical" evidence="2">
    <location>
        <begin position="91"/>
        <end position="109"/>
    </location>
</feature>
<feature type="transmembrane region" description="Helical" evidence="2">
    <location>
        <begin position="198"/>
        <end position="219"/>
    </location>
</feature>
<evidence type="ECO:0000313" key="4">
    <source>
        <dbReference type="EMBL" id="KAL1852459.1"/>
    </source>
</evidence>
<dbReference type="PANTHER" id="PTHR33741">
    <property type="entry name" value="TRANSMEMBRANE PROTEIN DDB_G0269096-RELATED"/>
    <property type="match status" value="1"/>
</dbReference>
<keyword evidence="5" id="KW-1185">Reference proteome</keyword>
<dbReference type="EMBL" id="JAZHXJ010000739">
    <property type="protein sequence ID" value="KAL1852459.1"/>
    <property type="molecule type" value="Genomic_DNA"/>
</dbReference>
<feature type="region of interest" description="Disordered" evidence="1">
    <location>
        <begin position="261"/>
        <end position="335"/>
    </location>
</feature>
<evidence type="ECO:0000256" key="2">
    <source>
        <dbReference type="SAM" id="Phobius"/>
    </source>
</evidence>
<accession>A0ABR3W3R6</accession>
<organism evidence="4 5">
    <name type="scientific">Phialemonium thermophilum</name>
    <dbReference type="NCBI Taxonomy" id="223376"/>
    <lineage>
        <taxon>Eukaryota</taxon>
        <taxon>Fungi</taxon>
        <taxon>Dikarya</taxon>
        <taxon>Ascomycota</taxon>
        <taxon>Pezizomycotina</taxon>
        <taxon>Sordariomycetes</taxon>
        <taxon>Sordariomycetidae</taxon>
        <taxon>Cephalothecales</taxon>
        <taxon>Cephalothecaceae</taxon>
        <taxon>Phialemonium</taxon>
    </lineage>
</organism>
<name>A0ABR3W3R6_9PEZI</name>
<feature type="transmembrane region" description="Helical" evidence="2">
    <location>
        <begin position="60"/>
        <end position="79"/>
    </location>
</feature>
<feature type="transmembrane region" description="Helical" evidence="2">
    <location>
        <begin position="121"/>
        <end position="138"/>
    </location>
</feature>
<gene>
    <name evidence="4" type="ORF">VTK73DRAFT_9212</name>
</gene>
<dbReference type="PANTHER" id="PTHR33741:SF5">
    <property type="entry name" value="TRANSMEMBRANE PROTEIN DDB_G0269096-RELATED"/>
    <property type="match status" value="1"/>
</dbReference>
<comment type="caution">
    <text evidence="4">The sequence shown here is derived from an EMBL/GenBank/DDBJ whole genome shotgun (WGS) entry which is preliminary data.</text>
</comment>
<sequence>MSESPLSLERFKLKRDYRASLPPIVSRFIGYRPPGEESPHKPLPFPPFSWLVHIPLRYEVWLFAWVGSFGAMLLIEAIMSSSTAFRDDHSAPLIVTSFGASAVLVFAAVESPLSQPRNLVLGHFVSALIGTAITRLWALNPRYHGYLDNQSFHGNTFVNGALSMATSALGQLIIGAVHPPAGATGLNAAVLPNIVSLSWWYLPTVLVSSLVMLGWALLVNNLGRRRYPMYWWAPGQTFVRAEPTEKDERRLHELEETERGLAVTEGHAFDTGSEDNRDNAIGSVGAPRRSHSSVHSGSHQRRELERGLSISEGGVFTWTRAPSSGGGQPRTDGIA</sequence>
<keyword evidence="2" id="KW-1133">Transmembrane helix</keyword>
<proteinExistence type="predicted"/>